<accession>A0ABY2DI76</accession>
<evidence type="ECO:0000256" key="1">
    <source>
        <dbReference type="ARBA" id="ARBA00022598"/>
    </source>
</evidence>
<comment type="caution">
    <text evidence="4">The sequence shown here is derived from an EMBL/GenBank/DDBJ whole genome shotgun (WGS) entry which is preliminary data.</text>
</comment>
<evidence type="ECO:0000259" key="3">
    <source>
        <dbReference type="PROSITE" id="PS50975"/>
    </source>
</evidence>
<evidence type="ECO:0000256" key="2">
    <source>
        <dbReference type="PROSITE-ProRule" id="PRU00409"/>
    </source>
</evidence>
<dbReference type="EMBL" id="SMKE01000728">
    <property type="protein sequence ID" value="TDB86334.1"/>
    <property type="molecule type" value="Genomic_DNA"/>
</dbReference>
<dbReference type="Pfam" id="PF07478">
    <property type="entry name" value="Dala_Dala_lig_C"/>
    <property type="match status" value="1"/>
</dbReference>
<sequence length="56" mass="5799">RVDLIVDADGRPNVLEVSVSPGMTETSLLPLAVQAAGLDFGRVLGSLVARAAARRP</sequence>
<keyword evidence="2" id="KW-0067">ATP-binding</keyword>
<dbReference type="InterPro" id="IPR011761">
    <property type="entry name" value="ATP-grasp"/>
</dbReference>
<dbReference type="Gene3D" id="3.30.470.20">
    <property type="entry name" value="ATP-grasp fold, B domain"/>
    <property type="match status" value="1"/>
</dbReference>
<gene>
    <name evidence="4" type="ORF">E1091_16395</name>
</gene>
<dbReference type="InterPro" id="IPR011095">
    <property type="entry name" value="Dala_Dala_lig_C"/>
</dbReference>
<protein>
    <submittedName>
        <fullName evidence="4">D-alanine--D-alanine ligase</fullName>
    </submittedName>
</protein>
<keyword evidence="2" id="KW-0547">Nucleotide-binding</keyword>
<dbReference type="PROSITE" id="PS50975">
    <property type="entry name" value="ATP_GRASP"/>
    <property type="match status" value="1"/>
</dbReference>
<dbReference type="GO" id="GO:0016874">
    <property type="term" value="F:ligase activity"/>
    <property type="evidence" value="ECO:0007669"/>
    <property type="project" value="UniProtKB-KW"/>
</dbReference>
<dbReference type="SUPFAM" id="SSF56059">
    <property type="entry name" value="Glutathione synthetase ATP-binding domain-like"/>
    <property type="match status" value="1"/>
</dbReference>
<dbReference type="Proteomes" id="UP000295626">
    <property type="component" value="Unassembled WGS sequence"/>
</dbReference>
<proteinExistence type="predicted"/>
<name>A0ABY2DI76_9ACTN</name>
<organism evidence="4 5">
    <name type="scientific">Micromonospora fluostatini</name>
    <dbReference type="NCBI Taxonomy" id="1629071"/>
    <lineage>
        <taxon>Bacteria</taxon>
        <taxon>Bacillati</taxon>
        <taxon>Actinomycetota</taxon>
        <taxon>Actinomycetes</taxon>
        <taxon>Micromonosporales</taxon>
        <taxon>Micromonosporaceae</taxon>
        <taxon>Micromonospora</taxon>
    </lineage>
</organism>
<reference evidence="4 5" key="1">
    <citation type="submission" date="2019-02" db="EMBL/GenBank/DDBJ databases">
        <title>Draft genome sequences of novel Actinobacteria.</title>
        <authorList>
            <person name="Sahin N."/>
            <person name="Ay H."/>
            <person name="Saygin H."/>
        </authorList>
    </citation>
    <scope>NUCLEOTIDE SEQUENCE [LARGE SCALE GENOMIC DNA]</scope>
    <source>
        <strain evidence="4 5">JCM 30529</strain>
    </source>
</reference>
<feature type="domain" description="ATP-grasp" evidence="3">
    <location>
        <begin position="1"/>
        <end position="49"/>
    </location>
</feature>
<evidence type="ECO:0000313" key="4">
    <source>
        <dbReference type="EMBL" id="TDB86334.1"/>
    </source>
</evidence>
<evidence type="ECO:0000313" key="5">
    <source>
        <dbReference type="Proteomes" id="UP000295626"/>
    </source>
</evidence>
<keyword evidence="5" id="KW-1185">Reference proteome</keyword>
<keyword evidence="1 4" id="KW-0436">Ligase</keyword>
<feature type="non-terminal residue" evidence="4">
    <location>
        <position position="1"/>
    </location>
</feature>